<proteinExistence type="predicted"/>
<keyword evidence="4" id="KW-1185">Reference proteome</keyword>
<keyword evidence="1" id="KW-0472">Membrane</keyword>
<organism evidence="3 4">
    <name type="scientific">Phytophthora boehmeriae</name>
    <dbReference type="NCBI Taxonomy" id="109152"/>
    <lineage>
        <taxon>Eukaryota</taxon>
        <taxon>Sar</taxon>
        <taxon>Stramenopiles</taxon>
        <taxon>Oomycota</taxon>
        <taxon>Peronosporomycetes</taxon>
        <taxon>Peronosporales</taxon>
        <taxon>Peronosporaceae</taxon>
        <taxon>Phytophthora</taxon>
    </lineage>
</organism>
<name>A0A8T1VYG1_9STRA</name>
<comment type="caution">
    <text evidence="3">The sequence shown here is derived from an EMBL/GenBank/DDBJ whole genome shotgun (WGS) entry which is preliminary data.</text>
</comment>
<keyword evidence="1" id="KW-0812">Transmembrane</keyword>
<feature type="transmembrane region" description="Helical" evidence="1">
    <location>
        <begin position="88"/>
        <end position="110"/>
    </location>
</feature>
<protein>
    <submittedName>
        <fullName evidence="3">Uncharacterized protein</fullName>
    </submittedName>
</protein>
<sequence>MANSVLFASSIAMAILHTLALLWCPRVNPLLATNVVFGVGTSVWNHGATSLTARVADRAMMWIGFCVDLHLVWTISHHPSWALCAATLVGAAALYWIAKVWVLWTARAIVSDLPKDSKLRPRKQKLSDLPHLCAHVSLTVTHFVLMEALAVAA</sequence>
<keyword evidence="1" id="KW-1133">Transmembrane helix</keyword>
<dbReference type="OrthoDB" id="10454359at2759"/>
<evidence type="ECO:0000256" key="1">
    <source>
        <dbReference type="SAM" id="Phobius"/>
    </source>
</evidence>
<dbReference type="EMBL" id="JAGDFL010000529">
    <property type="protein sequence ID" value="KAG7385976.1"/>
    <property type="molecule type" value="Genomic_DNA"/>
</dbReference>
<dbReference type="Proteomes" id="UP000693981">
    <property type="component" value="Unassembled WGS sequence"/>
</dbReference>
<evidence type="ECO:0000256" key="2">
    <source>
        <dbReference type="SAM" id="SignalP"/>
    </source>
</evidence>
<feature type="chain" id="PRO_5035759730" evidence="2">
    <location>
        <begin position="21"/>
        <end position="153"/>
    </location>
</feature>
<dbReference type="AlphaFoldDB" id="A0A8T1VYG1"/>
<evidence type="ECO:0000313" key="4">
    <source>
        <dbReference type="Proteomes" id="UP000693981"/>
    </source>
</evidence>
<accession>A0A8T1VYG1</accession>
<evidence type="ECO:0000313" key="3">
    <source>
        <dbReference type="EMBL" id="KAG7385976.1"/>
    </source>
</evidence>
<feature type="signal peptide" evidence="2">
    <location>
        <begin position="1"/>
        <end position="20"/>
    </location>
</feature>
<gene>
    <name evidence="3" type="ORF">PHYBOEH_008807</name>
</gene>
<keyword evidence="2" id="KW-0732">Signal</keyword>
<reference evidence="3" key="1">
    <citation type="submission" date="2021-02" db="EMBL/GenBank/DDBJ databases">
        <authorList>
            <person name="Palmer J.M."/>
        </authorList>
    </citation>
    <scope>NUCLEOTIDE SEQUENCE</scope>
    <source>
        <strain evidence="3">SCRP23</strain>
    </source>
</reference>